<comment type="caution">
    <text evidence="2">The sequence shown here is derived from an EMBL/GenBank/DDBJ whole genome shotgun (WGS) entry which is preliminary data.</text>
</comment>
<accession>A0ABP8V9N6</accession>
<dbReference type="EMBL" id="BAABFL010000472">
    <property type="protein sequence ID" value="GAA4652234.1"/>
    <property type="molecule type" value="Genomic_DNA"/>
</dbReference>
<evidence type="ECO:0000313" key="3">
    <source>
        <dbReference type="Proteomes" id="UP001500604"/>
    </source>
</evidence>
<proteinExistence type="predicted"/>
<sequence length="44" mass="5509">MHKEQDVTRKHWRRLNRLEKRIGDIALWIFIATAFYLPFHMLQQ</sequence>
<organism evidence="2 3">
    <name type="scientific">Kistimonas scapharcae</name>
    <dbReference type="NCBI Taxonomy" id="1036133"/>
    <lineage>
        <taxon>Bacteria</taxon>
        <taxon>Pseudomonadati</taxon>
        <taxon>Pseudomonadota</taxon>
        <taxon>Gammaproteobacteria</taxon>
        <taxon>Oceanospirillales</taxon>
        <taxon>Endozoicomonadaceae</taxon>
        <taxon>Kistimonas</taxon>
    </lineage>
</organism>
<reference evidence="3" key="1">
    <citation type="journal article" date="2019" name="Int. J. Syst. Evol. Microbiol.">
        <title>The Global Catalogue of Microorganisms (GCM) 10K type strain sequencing project: providing services to taxonomists for standard genome sequencing and annotation.</title>
        <authorList>
            <consortium name="The Broad Institute Genomics Platform"/>
            <consortium name="The Broad Institute Genome Sequencing Center for Infectious Disease"/>
            <person name="Wu L."/>
            <person name="Ma J."/>
        </authorList>
    </citation>
    <scope>NUCLEOTIDE SEQUENCE [LARGE SCALE GENOMIC DNA]</scope>
    <source>
        <strain evidence="3">JCM 17805</strain>
    </source>
</reference>
<evidence type="ECO:0000256" key="1">
    <source>
        <dbReference type="SAM" id="Phobius"/>
    </source>
</evidence>
<keyword evidence="1" id="KW-0812">Transmembrane</keyword>
<dbReference type="RefSeq" id="WP_345198755.1">
    <property type="nucleotide sequence ID" value="NZ_BAABFL010000472.1"/>
</dbReference>
<keyword evidence="1" id="KW-0472">Membrane</keyword>
<evidence type="ECO:0000313" key="2">
    <source>
        <dbReference type="EMBL" id="GAA4652234.1"/>
    </source>
</evidence>
<dbReference type="Proteomes" id="UP001500604">
    <property type="component" value="Unassembled WGS sequence"/>
</dbReference>
<evidence type="ECO:0008006" key="4">
    <source>
        <dbReference type="Google" id="ProtNLM"/>
    </source>
</evidence>
<gene>
    <name evidence="2" type="ORF">GCM10023116_45180</name>
</gene>
<name>A0ABP8V9N6_9GAMM</name>
<protein>
    <recommendedName>
        <fullName evidence="4">Transposase</fullName>
    </recommendedName>
</protein>
<feature type="transmembrane region" description="Helical" evidence="1">
    <location>
        <begin position="21"/>
        <end position="39"/>
    </location>
</feature>
<keyword evidence="1" id="KW-1133">Transmembrane helix</keyword>
<keyword evidence="3" id="KW-1185">Reference proteome</keyword>